<dbReference type="InterPro" id="IPR000073">
    <property type="entry name" value="AB_hydrolase_1"/>
</dbReference>
<gene>
    <name evidence="2" type="ORF">L3V18_06735</name>
</gene>
<reference evidence="2 3" key="2">
    <citation type="submission" date="2022-01" db="EMBL/GenBank/DDBJ databases">
        <title>Lysobacter chinensis sp. nov., a bacterium isolated from cow dung compost.</title>
        <authorList>
            <person name="Liu Y."/>
        </authorList>
    </citation>
    <scope>NUCLEOTIDE SEQUENCE [LARGE SCALE GENOMIC DNA]</scope>
    <source>
        <strain evidence="2 3">TLK-CK17</strain>
    </source>
</reference>
<keyword evidence="3" id="KW-1185">Reference proteome</keyword>
<reference evidence="2 3" key="3">
    <citation type="submission" date="2022-01" db="EMBL/GenBank/DDBJ databases">
        <authorList>
            <person name="Zhou L.Y."/>
        </authorList>
    </citation>
    <scope>NUCLEOTIDE SEQUENCE [LARGE SCALE GENOMIC DNA]</scope>
    <source>
        <strain evidence="2 3">TLK-CK17</strain>
    </source>
</reference>
<dbReference type="InterPro" id="IPR050266">
    <property type="entry name" value="AB_hydrolase_sf"/>
</dbReference>
<dbReference type="EMBL" id="JAKJPO010000003">
    <property type="protein sequence ID" value="MCF7221488.1"/>
    <property type="molecule type" value="Genomic_DNA"/>
</dbReference>
<dbReference type="PRINTS" id="PR00111">
    <property type="entry name" value="ABHYDROLASE"/>
</dbReference>
<dbReference type="RefSeq" id="WP_237053918.1">
    <property type="nucleotide sequence ID" value="NZ_JAKJPO010000003.1"/>
</dbReference>
<dbReference type="PANTHER" id="PTHR43798">
    <property type="entry name" value="MONOACYLGLYCEROL LIPASE"/>
    <property type="match status" value="1"/>
</dbReference>
<dbReference type="Proteomes" id="UP001430796">
    <property type="component" value="Unassembled WGS sequence"/>
</dbReference>
<dbReference type="Gene3D" id="3.40.50.1820">
    <property type="entry name" value="alpha/beta hydrolase"/>
    <property type="match status" value="1"/>
</dbReference>
<dbReference type="InterPro" id="IPR029058">
    <property type="entry name" value="AB_hydrolase_fold"/>
</dbReference>
<sequence length="333" mass="35956">MAPRRRRLLATVLFVSGAVTLAMGVALWDEPARLIRFAYQGQRLAAGLDRASIEIDGTRWVYAYSDDAPAGAATVVMLHGFTGSKENWYPLARRLRGRYRLLVPDLPGWGESGEKSGSVHGAGVDYGYRAQAQRVARFIQALAPAGAGERVLLGHSMGGGIAAVTAAGHPGQVDRVGLLAAAGVYFEANGFGERVLAGENPFAVGDEPSLEHYLGLLFEDDGARPWLPWPVDRIYIGERRASAGFEQSVLDRIGRSDEAFLPGASAAQIDQPTLLLWCRQDAVIDASAMEIYAREMPQAQAVLLDGCGHMSLMERSDRVAAAVNELIERGRPR</sequence>
<feature type="domain" description="AB hydrolase-1" evidence="1">
    <location>
        <begin position="74"/>
        <end position="315"/>
    </location>
</feature>
<comment type="caution">
    <text evidence="2">The sequence shown here is derived from an EMBL/GenBank/DDBJ whole genome shotgun (WGS) entry which is preliminary data.</text>
</comment>
<evidence type="ECO:0000259" key="1">
    <source>
        <dbReference type="Pfam" id="PF00561"/>
    </source>
</evidence>
<evidence type="ECO:0000313" key="3">
    <source>
        <dbReference type="Proteomes" id="UP001430796"/>
    </source>
</evidence>
<name>A0ABS9HS41_9GAMM</name>
<dbReference type="PANTHER" id="PTHR43798:SF5">
    <property type="entry name" value="MONOACYLGLYCEROL LIPASE ABHD6"/>
    <property type="match status" value="1"/>
</dbReference>
<organism evidence="2 3">
    <name type="scientific">Marilutibacter chinensis</name>
    <dbReference type="NCBI Taxonomy" id="2912247"/>
    <lineage>
        <taxon>Bacteria</taxon>
        <taxon>Pseudomonadati</taxon>
        <taxon>Pseudomonadota</taxon>
        <taxon>Gammaproteobacteria</taxon>
        <taxon>Lysobacterales</taxon>
        <taxon>Lysobacteraceae</taxon>
        <taxon>Marilutibacter</taxon>
    </lineage>
</organism>
<evidence type="ECO:0000313" key="2">
    <source>
        <dbReference type="EMBL" id="MCF7221488.1"/>
    </source>
</evidence>
<protein>
    <submittedName>
        <fullName evidence="2">Alpha/beta fold hydrolase</fullName>
    </submittedName>
</protein>
<accession>A0ABS9HS41</accession>
<reference evidence="3" key="1">
    <citation type="submission" date="2022-01" db="EMBL/GenBank/DDBJ databases">
        <title>Lysobacter chinensis sp. nov., a bacterium isolated from cow dung compost.</title>
        <authorList>
            <person name="Zhou L.Y."/>
        </authorList>
    </citation>
    <scope>NUCLEOTIDE SEQUENCE [LARGE SCALE GENOMIC DNA]</scope>
    <source>
        <strain evidence="3">TLK-CK17</strain>
    </source>
</reference>
<proteinExistence type="predicted"/>
<dbReference type="GO" id="GO:0016787">
    <property type="term" value="F:hydrolase activity"/>
    <property type="evidence" value="ECO:0007669"/>
    <property type="project" value="UniProtKB-KW"/>
</dbReference>
<dbReference type="SUPFAM" id="SSF53474">
    <property type="entry name" value="alpha/beta-Hydrolases"/>
    <property type="match status" value="1"/>
</dbReference>
<keyword evidence="2" id="KW-0378">Hydrolase</keyword>
<dbReference type="Pfam" id="PF00561">
    <property type="entry name" value="Abhydrolase_1"/>
    <property type="match status" value="1"/>
</dbReference>